<keyword evidence="4" id="KW-1185">Reference proteome</keyword>
<proteinExistence type="predicted"/>
<accession>A0ABY6LRI9</accession>
<dbReference type="PANTHER" id="PTHR19303">
    <property type="entry name" value="TRANSPOSON"/>
    <property type="match status" value="1"/>
</dbReference>
<organism evidence="3 4">
    <name type="scientific">Cordylochernes scorpioides</name>
    <dbReference type="NCBI Taxonomy" id="51811"/>
    <lineage>
        <taxon>Eukaryota</taxon>
        <taxon>Metazoa</taxon>
        <taxon>Ecdysozoa</taxon>
        <taxon>Arthropoda</taxon>
        <taxon>Chelicerata</taxon>
        <taxon>Arachnida</taxon>
        <taxon>Pseudoscorpiones</taxon>
        <taxon>Cheliferoidea</taxon>
        <taxon>Chernetidae</taxon>
        <taxon>Cordylochernes</taxon>
    </lineage>
</organism>
<dbReference type="InterPro" id="IPR004875">
    <property type="entry name" value="DDE_SF_endonuclease_dom"/>
</dbReference>
<dbReference type="EMBL" id="CP092884">
    <property type="protein sequence ID" value="UYV82772.1"/>
    <property type="molecule type" value="Genomic_DNA"/>
</dbReference>
<evidence type="ECO:0000313" key="3">
    <source>
        <dbReference type="EMBL" id="UYV82772.1"/>
    </source>
</evidence>
<evidence type="ECO:0000256" key="1">
    <source>
        <dbReference type="SAM" id="MobiDB-lite"/>
    </source>
</evidence>
<gene>
    <name evidence="3" type="ORF">LAZ67_22000806</name>
</gene>
<dbReference type="Gene3D" id="3.30.420.10">
    <property type="entry name" value="Ribonuclease H-like superfamily/Ribonuclease H"/>
    <property type="match status" value="1"/>
</dbReference>
<evidence type="ECO:0000259" key="2">
    <source>
        <dbReference type="Pfam" id="PF03184"/>
    </source>
</evidence>
<evidence type="ECO:0000313" key="4">
    <source>
        <dbReference type="Proteomes" id="UP001235939"/>
    </source>
</evidence>
<dbReference type="InterPro" id="IPR036397">
    <property type="entry name" value="RNaseH_sf"/>
</dbReference>
<dbReference type="Pfam" id="PF03184">
    <property type="entry name" value="DDE_1"/>
    <property type="match status" value="1"/>
</dbReference>
<sequence>MTGAIFMDWLKKLDQIFKRRERKILLILDNCPAHQIPEGLQNIEIRFLPALTISALQPCDMGIIKALKDQYRKRMITYLLTCMEEKKMLNWLEAAWVGVSSSTIKNCFSHSGFVMDEAMEEVVEEEMNRCFEALKKHQAIDVNYIDFLEVDKDVQVAGEQSIEEIVKEVMGKEEDEEVLGQNGWGEAVVLLRGWGDLTGGTGREGAEEEVGSRIHHLLGPESPLLAVKQEPVEQVQGRLTHPGDQTAKWTGFKVGEGDLVVVREVGQALHQLLSLTFQQHDFLWGISHPTKSAESQLPSSTADAISISPATEKTAGQLPKINKLSKSWANFIDQVNHLPMEEDHTSFTKVEPRRKRPVDSETTGRKSRGAVSRHWLRSQPCAANALSPSQEYTMTLQKQVAFGARSVTVKVDQYVYLECCPDFSQSKYFLALEAKLGKGSVYQWTKMEGHILPPLLFSRLPEFEQRKSFSSVSHHLIQQELQRESLKAYFTEEHFSFEGVGGMRSAVLGCPIHAQWDLGLGIELANSSEQLHGFGEKCRPHQPYVDGHYHPLEESFLLFPMLEASHMLPRFRPDTSVQSGFFAENLTVDLIDYSTYPKKEPVLYDVPCSHLVTVLIAWKVETSLAKVSNLQDVVGTKEEVGRLQVAVDDAAGMAVGQATHYDPLEQIWVIADRVQHLNSNLMRCCFWSQVSNFGTNFAATRLMPKSLIKIEWHEPIDMFRSSATSLMCSGVRHALRRSHLLSLLRTFCTTDKRCFGPR</sequence>
<name>A0ABY6LRI9_9ARAC</name>
<feature type="region of interest" description="Disordered" evidence="1">
    <location>
        <begin position="343"/>
        <end position="370"/>
    </location>
</feature>
<protein>
    <submittedName>
        <fullName evidence="3">TIGD6</fullName>
    </submittedName>
</protein>
<reference evidence="3 4" key="1">
    <citation type="submission" date="2022-03" db="EMBL/GenBank/DDBJ databases">
        <title>A chromosomal length assembly of Cordylochernes scorpioides.</title>
        <authorList>
            <person name="Zeh D."/>
            <person name="Zeh J."/>
        </authorList>
    </citation>
    <scope>NUCLEOTIDE SEQUENCE [LARGE SCALE GENOMIC DNA]</scope>
    <source>
        <strain evidence="3">IN4F17</strain>
        <tissue evidence="3">Whole Body</tissue>
    </source>
</reference>
<dbReference type="Proteomes" id="UP001235939">
    <property type="component" value="Chromosome 22"/>
</dbReference>
<dbReference type="PANTHER" id="PTHR19303:SF73">
    <property type="entry name" value="PROTEIN PDC2"/>
    <property type="match status" value="1"/>
</dbReference>
<dbReference type="InterPro" id="IPR050863">
    <property type="entry name" value="CenT-Element_Derived"/>
</dbReference>
<feature type="domain" description="DDE-1" evidence="2">
    <location>
        <begin position="1"/>
        <end position="108"/>
    </location>
</feature>